<sequence>MSYLGLEEVMGMDSPFGENSIFHVTYTNKEGVSTPNLTNISKYSYQIFSFKSGLDALEAYENMKEADIEDNYMYIFVEEKSEDTSNIFGTVCRVRMGNKFREYLKRVSNGYETTVNDYKIRGLYAFCKAICDKDEELLPKYSLLINAVSLEYFNTTDLNKFLKEVFSTDEKIADWINSGVEAIEKWKFTEENYNYDIADRKNKYKPILPVTLPQKMANGATNVISYTTEGLGMLVELSEKIEEKVFSLAERVAHYIPGKADDYILALIKVAKEKLNELLFEKIKNVISSVKEILQQAVDSVNKLIKGLGDLYTKELAIINAFLCGILNGLISTVQLIMSLVALLIDNISFIEMEDFSPEKIAEQQKKLEFVEDLVDVVRENGIEVFDKLVTYVSTSEYVKDFIDLAKMIVKKVKGYNIYSWAYFLGNVAFEIILDAVIAYFSGGASVTAKISSKISRLATKAEEMAAKGIKIATNIGAKVADTATALLKWIKKEFVELIEAIKNGKLVEWLRDKLKKLFGIENKPADAVLLEEWDDVAIRVSGRGRRFGQIMSKSDIRKVKRFLKKHKVELELFPENGSYTIKGLALELSDNAQAAFIISNDGKKLKMCLRKGCTVYEFFHELMHLRHSRKIGVQNYLNLVKFSGRLEKERWVFDALMRYKEYLTHSEVDHAFNYIKDLYKRNGKLLEDVGLLKKELYLEKVPKVRKKVKIEQIINITE</sequence>
<evidence type="ECO:0000313" key="2">
    <source>
        <dbReference type="EMBL" id="GLB53457.1"/>
    </source>
</evidence>
<protein>
    <recommendedName>
        <fullName evidence="1">Tox-MPTase4 domain-containing protein</fullName>
    </recommendedName>
</protein>
<dbReference type="InterPro" id="IPR028912">
    <property type="entry name" value="Tox-MPTase4_dom"/>
</dbReference>
<dbReference type="AlphaFoldDB" id="A0A9W6B8E8"/>
<accession>A0A9W6B8E8</accession>
<organism evidence="2 3">
    <name type="scientific">Neptunitalea chrysea</name>
    <dbReference type="NCBI Taxonomy" id="1647581"/>
    <lineage>
        <taxon>Bacteria</taxon>
        <taxon>Pseudomonadati</taxon>
        <taxon>Bacteroidota</taxon>
        <taxon>Flavobacteriia</taxon>
        <taxon>Flavobacteriales</taxon>
        <taxon>Flavobacteriaceae</taxon>
        <taxon>Neptunitalea</taxon>
    </lineage>
</organism>
<proteinExistence type="predicted"/>
<dbReference type="Proteomes" id="UP001143545">
    <property type="component" value="Unassembled WGS sequence"/>
</dbReference>
<dbReference type="EMBL" id="BRVP01000018">
    <property type="protein sequence ID" value="GLB53457.1"/>
    <property type="molecule type" value="Genomic_DNA"/>
</dbReference>
<keyword evidence="3" id="KW-1185">Reference proteome</keyword>
<reference evidence="2" key="1">
    <citation type="submission" date="2022-07" db="EMBL/GenBank/DDBJ databases">
        <title>Taxonomy of Novel Oxalotrophic and Methylotrophic Bacteria.</title>
        <authorList>
            <person name="Sahin N."/>
            <person name="Tani A."/>
        </authorList>
    </citation>
    <scope>NUCLEOTIDE SEQUENCE</scope>
    <source>
        <strain evidence="2">AM327</strain>
    </source>
</reference>
<dbReference type="RefSeq" id="WP_281755425.1">
    <property type="nucleotide sequence ID" value="NZ_BRVP01000018.1"/>
</dbReference>
<gene>
    <name evidence="2" type="ORF">NBRC110019_24980</name>
</gene>
<name>A0A9W6B8E8_9FLAO</name>
<evidence type="ECO:0000313" key="3">
    <source>
        <dbReference type="Proteomes" id="UP001143545"/>
    </source>
</evidence>
<evidence type="ECO:0000259" key="1">
    <source>
        <dbReference type="Pfam" id="PF15640"/>
    </source>
</evidence>
<dbReference type="Pfam" id="PF15640">
    <property type="entry name" value="Tox-MPTase4"/>
    <property type="match status" value="1"/>
</dbReference>
<comment type="caution">
    <text evidence="2">The sequence shown here is derived from an EMBL/GenBank/DDBJ whole genome shotgun (WGS) entry which is preliminary data.</text>
</comment>
<feature type="domain" description="Tox-MPTase4" evidence="1">
    <location>
        <begin position="551"/>
        <end position="679"/>
    </location>
</feature>